<dbReference type="EMBL" id="HG994370">
    <property type="protein sequence ID" value="CAF2063474.1"/>
    <property type="molecule type" value="Genomic_DNA"/>
</dbReference>
<gene>
    <name evidence="1" type="ORF">DARMORV10_C06P42930.1</name>
</gene>
<protein>
    <submittedName>
        <fullName evidence="1">(rape) hypothetical protein</fullName>
    </submittedName>
</protein>
<evidence type="ECO:0000313" key="1">
    <source>
        <dbReference type="EMBL" id="CAF2063474.1"/>
    </source>
</evidence>
<organism evidence="1">
    <name type="scientific">Brassica napus</name>
    <name type="common">Rape</name>
    <dbReference type="NCBI Taxonomy" id="3708"/>
    <lineage>
        <taxon>Eukaryota</taxon>
        <taxon>Viridiplantae</taxon>
        <taxon>Streptophyta</taxon>
        <taxon>Embryophyta</taxon>
        <taxon>Tracheophyta</taxon>
        <taxon>Spermatophyta</taxon>
        <taxon>Magnoliopsida</taxon>
        <taxon>eudicotyledons</taxon>
        <taxon>Gunneridae</taxon>
        <taxon>Pentapetalae</taxon>
        <taxon>rosids</taxon>
        <taxon>malvids</taxon>
        <taxon>Brassicales</taxon>
        <taxon>Brassicaceae</taxon>
        <taxon>Brassiceae</taxon>
        <taxon>Brassica</taxon>
    </lineage>
</organism>
<proteinExistence type="predicted"/>
<dbReference type="AlphaFoldDB" id="A0A816QNQ9"/>
<reference evidence="1" key="1">
    <citation type="submission" date="2021-01" db="EMBL/GenBank/DDBJ databases">
        <authorList>
            <consortium name="Genoscope - CEA"/>
            <person name="William W."/>
        </authorList>
    </citation>
    <scope>NUCLEOTIDE SEQUENCE</scope>
</reference>
<accession>A0A816QNQ9</accession>
<dbReference type="Proteomes" id="UP001295469">
    <property type="component" value="Chromosome C06"/>
</dbReference>
<sequence>MELLLWWCPSSASIRLQLFPSSFENAHRYVTRLHTFIIIKVTINSIYPIHSAISQSIRLPTFQSVNLQQINSRRRIICADQPGSYLYLLCQCFEYVHSSCTNLGKTKLDSFFSFFSS</sequence>
<name>A0A816QNQ9_BRANA</name>